<gene>
    <name evidence="5" type="ORF">LUZ62_087598</name>
</gene>
<evidence type="ECO:0000256" key="1">
    <source>
        <dbReference type="ARBA" id="ARBA00004496"/>
    </source>
</evidence>
<dbReference type="Gene3D" id="3.90.190.10">
    <property type="entry name" value="Protein tyrosine phosphatase superfamily"/>
    <property type="match status" value="2"/>
</dbReference>
<feature type="transmembrane region" description="Helical" evidence="4">
    <location>
        <begin position="163"/>
        <end position="183"/>
    </location>
</feature>
<dbReference type="InterPro" id="IPR029021">
    <property type="entry name" value="Prot-tyrosine_phosphatase-like"/>
</dbReference>
<dbReference type="GO" id="GO:0016791">
    <property type="term" value="F:phosphatase activity"/>
    <property type="evidence" value="ECO:0007669"/>
    <property type="project" value="InterPro"/>
</dbReference>
<proteinExistence type="predicted"/>
<keyword evidence="3" id="KW-0378">Hydrolase</keyword>
<dbReference type="PANTHER" id="PTHR31126:SF48">
    <property type="entry name" value="INOSITOL PHOSPHATASE SIW14"/>
    <property type="match status" value="1"/>
</dbReference>
<accession>A0AAV8CBB1</accession>
<dbReference type="Pfam" id="PF03162">
    <property type="entry name" value="Y_phosphatase2"/>
    <property type="match status" value="2"/>
</dbReference>
<name>A0AAV8CBB1_9POAL</name>
<evidence type="ECO:0000256" key="4">
    <source>
        <dbReference type="SAM" id="Phobius"/>
    </source>
</evidence>
<keyword evidence="2" id="KW-0963">Cytoplasm</keyword>
<dbReference type="SUPFAM" id="SSF52799">
    <property type="entry name" value="(Phosphotyrosine protein) phosphatases II"/>
    <property type="match status" value="2"/>
</dbReference>
<dbReference type="CDD" id="cd14528">
    <property type="entry name" value="PFA-DSP_Siw14"/>
    <property type="match status" value="1"/>
</dbReference>
<dbReference type="PRINTS" id="PR01911">
    <property type="entry name" value="PFDSPHPHTASE"/>
</dbReference>
<dbReference type="PANTHER" id="PTHR31126">
    <property type="entry name" value="TYROSINE-PROTEIN PHOSPHATASE"/>
    <property type="match status" value="1"/>
</dbReference>
<keyword evidence="6" id="KW-1185">Reference proteome</keyword>
<organism evidence="5 6">
    <name type="scientific">Rhynchospora pubera</name>
    <dbReference type="NCBI Taxonomy" id="906938"/>
    <lineage>
        <taxon>Eukaryota</taxon>
        <taxon>Viridiplantae</taxon>
        <taxon>Streptophyta</taxon>
        <taxon>Embryophyta</taxon>
        <taxon>Tracheophyta</taxon>
        <taxon>Spermatophyta</taxon>
        <taxon>Magnoliopsida</taxon>
        <taxon>Liliopsida</taxon>
        <taxon>Poales</taxon>
        <taxon>Cyperaceae</taxon>
        <taxon>Cyperoideae</taxon>
        <taxon>Rhynchosporeae</taxon>
        <taxon>Rhynchospora</taxon>
    </lineage>
</organism>
<keyword evidence="4" id="KW-0812">Transmembrane</keyword>
<evidence type="ECO:0000256" key="2">
    <source>
        <dbReference type="ARBA" id="ARBA00022490"/>
    </source>
</evidence>
<dbReference type="InterPro" id="IPR004861">
    <property type="entry name" value="Siw14-like"/>
</dbReference>
<reference evidence="5" key="1">
    <citation type="submission" date="2022-08" db="EMBL/GenBank/DDBJ databases">
        <authorList>
            <person name="Marques A."/>
        </authorList>
    </citation>
    <scope>NUCLEOTIDE SEQUENCE</scope>
    <source>
        <strain evidence="5">RhyPub2mFocal</strain>
        <tissue evidence="5">Leaves</tissue>
    </source>
</reference>
<dbReference type="AlphaFoldDB" id="A0AAV8CBB1"/>
<comment type="caution">
    <text evidence="5">The sequence shown here is derived from an EMBL/GenBank/DDBJ whole genome shotgun (WGS) entry which is preliminary data.</text>
</comment>
<evidence type="ECO:0000256" key="3">
    <source>
        <dbReference type="ARBA" id="ARBA00022801"/>
    </source>
</evidence>
<feature type="transmembrane region" description="Helical" evidence="4">
    <location>
        <begin position="195"/>
        <end position="214"/>
    </location>
</feature>
<dbReference type="FunFam" id="3.90.190.10:FF:000035">
    <property type="entry name" value="Tyrosine phosphatase, putative"/>
    <property type="match status" value="1"/>
</dbReference>
<keyword evidence="4" id="KW-1133">Transmembrane helix</keyword>
<protein>
    <submittedName>
        <fullName evidence="5">Phosphotyrosine protein phosphatases superfamily protein</fullName>
    </submittedName>
</protein>
<sequence>MKLEMTVKQRNGDSIDEETGVPRLLPAAPPLCLVGADVASEEPLHPPVNFAMVEDGIYRSGFPEPSNFPFLQTLKLRSIIYLCPESYPQANVEFLKSNGIKLFQFAIEGSKEPFVKIPEDTIREALKVLLDDRNHPLLIHCRRGKVSYNYFFQAFVPTSHCKLLLFYIMVPTLAITGIINVVLNLKHWFFFIPTNYFLLIVIFQHRTGVLVGCYRKLQKWCLASVIDEYLRFAAAKARISDQRFMESFDISGLKPLARAC</sequence>
<dbReference type="Proteomes" id="UP001140206">
    <property type="component" value="Chromosome 5"/>
</dbReference>
<dbReference type="InterPro" id="IPR020428">
    <property type="entry name" value="PFA-DSPs"/>
</dbReference>
<comment type="subcellular location">
    <subcellularLocation>
        <location evidence="1">Cytoplasm</location>
    </subcellularLocation>
</comment>
<evidence type="ECO:0000313" key="5">
    <source>
        <dbReference type="EMBL" id="KAJ4753193.1"/>
    </source>
</evidence>
<dbReference type="GO" id="GO:0005737">
    <property type="term" value="C:cytoplasm"/>
    <property type="evidence" value="ECO:0007669"/>
    <property type="project" value="UniProtKB-SubCell"/>
</dbReference>
<keyword evidence="4" id="KW-0472">Membrane</keyword>
<dbReference type="EMBL" id="JAMFTS010000005">
    <property type="protein sequence ID" value="KAJ4753193.1"/>
    <property type="molecule type" value="Genomic_DNA"/>
</dbReference>
<evidence type="ECO:0000313" key="6">
    <source>
        <dbReference type="Proteomes" id="UP001140206"/>
    </source>
</evidence>